<organism evidence="2">
    <name type="scientific">Medioppia subpectinata</name>
    <dbReference type="NCBI Taxonomy" id="1979941"/>
    <lineage>
        <taxon>Eukaryota</taxon>
        <taxon>Metazoa</taxon>
        <taxon>Ecdysozoa</taxon>
        <taxon>Arthropoda</taxon>
        <taxon>Chelicerata</taxon>
        <taxon>Arachnida</taxon>
        <taxon>Acari</taxon>
        <taxon>Acariformes</taxon>
        <taxon>Sarcoptiformes</taxon>
        <taxon>Oribatida</taxon>
        <taxon>Brachypylina</taxon>
        <taxon>Oppioidea</taxon>
        <taxon>Oppiidae</taxon>
        <taxon>Medioppia</taxon>
    </lineage>
</organism>
<protein>
    <submittedName>
        <fullName evidence="2">Uncharacterized protein</fullName>
    </submittedName>
</protein>
<feature type="transmembrane region" description="Helical" evidence="1">
    <location>
        <begin position="65"/>
        <end position="87"/>
    </location>
</feature>
<name>A0A7R9QH00_9ACAR</name>
<reference evidence="2" key="1">
    <citation type="submission" date="2020-11" db="EMBL/GenBank/DDBJ databases">
        <authorList>
            <person name="Tran Van P."/>
        </authorList>
    </citation>
    <scope>NUCLEOTIDE SEQUENCE</scope>
</reference>
<proteinExistence type="predicted"/>
<feature type="transmembrane region" description="Helical" evidence="1">
    <location>
        <begin position="21"/>
        <end position="45"/>
    </location>
</feature>
<evidence type="ECO:0000256" key="1">
    <source>
        <dbReference type="SAM" id="Phobius"/>
    </source>
</evidence>
<sequence>MDRRDGRESDLCTFKCKKWTLFSFCLIGIITTLIAVIALCAVISVLENHDPGHISDVDFRNGKRVAIAVIATIGTISIMFELLGLLGAYKEHHCLTMTYAVLMLLATCASIGSAALEPAYWFTVTIDAVITTLAFLYARDLRRRQLRLAFIRSTGGEDPEFYPTIPVYPPPSYGATPAAPGPSYPMQTHVVADPPAYKD</sequence>
<keyword evidence="3" id="KW-1185">Reference proteome</keyword>
<keyword evidence="1" id="KW-0812">Transmembrane</keyword>
<dbReference type="EMBL" id="OC884708">
    <property type="protein sequence ID" value="CAD7643879.1"/>
    <property type="molecule type" value="Genomic_DNA"/>
</dbReference>
<feature type="transmembrane region" description="Helical" evidence="1">
    <location>
        <begin position="94"/>
        <end position="113"/>
    </location>
</feature>
<feature type="transmembrane region" description="Helical" evidence="1">
    <location>
        <begin position="119"/>
        <end position="138"/>
    </location>
</feature>
<dbReference type="AlphaFoldDB" id="A0A7R9QH00"/>
<accession>A0A7R9QH00</accession>
<dbReference type="Proteomes" id="UP000759131">
    <property type="component" value="Unassembled WGS sequence"/>
</dbReference>
<evidence type="ECO:0000313" key="2">
    <source>
        <dbReference type="EMBL" id="CAD7643879.1"/>
    </source>
</evidence>
<keyword evidence="1" id="KW-0472">Membrane</keyword>
<dbReference type="EMBL" id="CAJPIZ010030133">
    <property type="protein sequence ID" value="CAG2119846.1"/>
    <property type="molecule type" value="Genomic_DNA"/>
</dbReference>
<gene>
    <name evidence="2" type="ORF">OSB1V03_LOCUS19793</name>
</gene>
<evidence type="ECO:0000313" key="3">
    <source>
        <dbReference type="Proteomes" id="UP000759131"/>
    </source>
</evidence>
<keyword evidence="1" id="KW-1133">Transmembrane helix</keyword>